<dbReference type="RefSeq" id="WP_355083490.1">
    <property type="nucleotide sequence ID" value="NZ_JBEXKW010000003.1"/>
</dbReference>
<evidence type="ECO:0000313" key="1">
    <source>
        <dbReference type="EMBL" id="MEV0705974.1"/>
    </source>
</evidence>
<gene>
    <name evidence="1" type="ORF">AB0I48_00235</name>
</gene>
<name>A0ABV3FKN3_9NOCA</name>
<comment type="caution">
    <text evidence="1">The sequence shown here is derived from an EMBL/GenBank/DDBJ whole genome shotgun (WGS) entry which is preliminary data.</text>
</comment>
<evidence type="ECO:0000313" key="2">
    <source>
        <dbReference type="Proteomes" id="UP001551695"/>
    </source>
</evidence>
<dbReference type="Proteomes" id="UP001551695">
    <property type="component" value="Unassembled WGS sequence"/>
</dbReference>
<proteinExistence type="predicted"/>
<dbReference type="EMBL" id="JBFAKC010000001">
    <property type="protein sequence ID" value="MEV0705974.1"/>
    <property type="molecule type" value="Genomic_DNA"/>
</dbReference>
<keyword evidence="2" id="KW-1185">Reference proteome</keyword>
<protein>
    <submittedName>
        <fullName evidence="1">Uncharacterized protein</fullName>
    </submittedName>
</protein>
<organism evidence="1 2">
    <name type="scientific">Nocardia aurea</name>
    <dbReference type="NCBI Taxonomy" id="2144174"/>
    <lineage>
        <taxon>Bacteria</taxon>
        <taxon>Bacillati</taxon>
        <taxon>Actinomycetota</taxon>
        <taxon>Actinomycetes</taxon>
        <taxon>Mycobacteriales</taxon>
        <taxon>Nocardiaceae</taxon>
        <taxon>Nocardia</taxon>
    </lineage>
</organism>
<sequence length="172" mass="18839">MTDTLIDVPVGREQIARPDICPPPVPARRAHSGIATPWRDAKTVLVARSTGPREMVTVPRLVVPIGEKQLAFGVASLSPEADQFAHDNRVLVQQGDWRGNPALGTHQLQGEAQLVTAGTLVPYVQSELEMKYRWRIPLVRFVRKLVRGEALDGDLVVLVTVHEPSPVPLLPG</sequence>
<reference evidence="1 2" key="1">
    <citation type="submission" date="2024-06" db="EMBL/GenBank/DDBJ databases">
        <title>The Natural Products Discovery Center: Release of the First 8490 Sequenced Strains for Exploring Actinobacteria Biosynthetic Diversity.</title>
        <authorList>
            <person name="Kalkreuter E."/>
            <person name="Kautsar S.A."/>
            <person name="Yang D."/>
            <person name="Bader C.D."/>
            <person name="Teijaro C.N."/>
            <person name="Fluegel L."/>
            <person name="Davis C.M."/>
            <person name="Simpson J.R."/>
            <person name="Lauterbach L."/>
            <person name="Steele A.D."/>
            <person name="Gui C."/>
            <person name="Meng S."/>
            <person name="Li G."/>
            <person name="Viehrig K."/>
            <person name="Ye F."/>
            <person name="Su P."/>
            <person name="Kiefer A.F."/>
            <person name="Nichols A."/>
            <person name="Cepeda A.J."/>
            <person name="Yan W."/>
            <person name="Fan B."/>
            <person name="Jiang Y."/>
            <person name="Adhikari A."/>
            <person name="Zheng C.-J."/>
            <person name="Schuster L."/>
            <person name="Cowan T.M."/>
            <person name="Smanski M.J."/>
            <person name="Chevrette M.G."/>
            <person name="De Carvalho L.P.S."/>
            <person name="Shen B."/>
        </authorList>
    </citation>
    <scope>NUCLEOTIDE SEQUENCE [LARGE SCALE GENOMIC DNA]</scope>
    <source>
        <strain evidence="1 2">NPDC050403</strain>
    </source>
</reference>
<accession>A0ABV3FKN3</accession>